<sequence>MDEQRRIACAEVERFKGDLKQQSNSSMSKMREFEEKISSLIKERDQMIKHRDSAVEEALLWRTELGKALERVVIMEGAVFRAEEKAKVTEAEAEARIKEAALREAAAVKEKQELLTSLNMLQSQLKRQHVSEAKQVFEEKAESCSSNNAVNNNLPETKHMDPSEENIDKACLSVSSAVARDIQATEPTMADVREVSSGIEESSLDIPIQQEGPSPSHQP</sequence>
<organism evidence="2 3">
    <name type="scientific">Cuscuta europaea</name>
    <name type="common">European dodder</name>
    <dbReference type="NCBI Taxonomy" id="41803"/>
    <lineage>
        <taxon>Eukaryota</taxon>
        <taxon>Viridiplantae</taxon>
        <taxon>Streptophyta</taxon>
        <taxon>Embryophyta</taxon>
        <taxon>Tracheophyta</taxon>
        <taxon>Spermatophyta</taxon>
        <taxon>Magnoliopsida</taxon>
        <taxon>eudicotyledons</taxon>
        <taxon>Gunneridae</taxon>
        <taxon>Pentapetalae</taxon>
        <taxon>asterids</taxon>
        <taxon>lamiids</taxon>
        <taxon>Solanales</taxon>
        <taxon>Convolvulaceae</taxon>
        <taxon>Cuscuteae</taxon>
        <taxon>Cuscuta</taxon>
        <taxon>Cuscuta subgen. Cuscuta</taxon>
    </lineage>
</organism>
<proteinExistence type="predicted"/>
<dbReference type="Proteomes" id="UP001152484">
    <property type="component" value="Unassembled WGS sequence"/>
</dbReference>
<accession>A0A9P0YJK6</accession>
<comment type="caution">
    <text evidence="2">The sequence shown here is derived from an EMBL/GenBank/DDBJ whole genome shotgun (WGS) entry which is preliminary data.</text>
</comment>
<feature type="region of interest" description="Disordered" evidence="1">
    <location>
        <begin position="181"/>
        <end position="219"/>
    </location>
</feature>
<dbReference type="AlphaFoldDB" id="A0A9P0YJK6"/>
<keyword evidence="3" id="KW-1185">Reference proteome</keyword>
<evidence type="ECO:0000313" key="3">
    <source>
        <dbReference type="Proteomes" id="UP001152484"/>
    </source>
</evidence>
<evidence type="ECO:0000256" key="1">
    <source>
        <dbReference type="SAM" id="MobiDB-lite"/>
    </source>
</evidence>
<evidence type="ECO:0000313" key="2">
    <source>
        <dbReference type="EMBL" id="CAH9060755.1"/>
    </source>
</evidence>
<name>A0A9P0YJK6_CUSEU</name>
<gene>
    <name evidence="2" type="ORF">CEURO_LOCUS1622</name>
</gene>
<dbReference type="OrthoDB" id="48057at2759"/>
<reference evidence="2" key="1">
    <citation type="submission" date="2022-07" db="EMBL/GenBank/DDBJ databases">
        <authorList>
            <person name="Macas J."/>
            <person name="Novak P."/>
            <person name="Neumann P."/>
        </authorList>
    </citation>
    <scope>NUCLEOTIDE SEQUENCE</scope>
</reference>
<dbReference type="EMBL" id="CAMAPE010000004">
    <property type="protein sequence ID" value="CAH9060755.1"/>
    <property type="molecule type" value="Genomic_DNA"/>
</dbReference>
<protein>
    <submittedName>
        <fullName evidence="2">Uncharacterized protein</fullName>
    </submittedName>
</protein>